<feature type="region of interest" description="Disordered" evidence="1">
    <location>
        <begin position="27"/>
        <end position="57"/>
    </location>
</feature>
<reference evidence="2 3" key="1">
    <citation type="submission" date="2020-03" db="EMBL/GenBank/DDBJ databases">
        <title>WGS of actinomycetes isolated from Thailand.</title>
        <authorList>
            <person name="Thawai C."/>
        </authorList>
    </citation>
    <scope>NUCLEOTIDE SEQUENCE [LARGE SCALE GENOMIC DNA]</scope>
    <source>
        <strain evidence="2 3">PLAI 1-29</strain>
    </source>
</reference>
<dbReference type="Proteomes" id="UP000695264">
    <property type="component" value="Unassembled WGS sequence"/>
</dbReference>
<evidence type="ECO:0000313" key="2">
    <source>
        <dbReference type="EMBL" id="NJQ01836.1"/>
    </source>
</evidence>
<protein>
    <submittedName>
        <fullName evidence="2">Uncharacterized protein</fullName>
    </submittedName>
</protein>
<comment type="caution">
    <text evidence="2">The sequence shown here is derived from an EMBL/GenBank/DDBJ whole genome shotgun (WGS) entry which is preliminary data.</text>
</comment>
<sequence length="91" mass="9863">MHCDIHLRLHALRAGELWDEAAATHLVTPLSGGPAPGEPSGPQARGTLAQRPGPPSLRLRARSRVGWAMVEMGLRLVQPPRRRVRAALPRG</sequence>
<dbReference type="EMBL" id="JAATEN010000010">
    <property type="protein sequence ID" value="NJQ01836.1"/>
    <property type="molecule type" value="Genomic_DNA"/>
</dbReference>
<evidence type="ECO:0000256" key="1">
    <source>
        <dbReference type="SAM" id="MobiDB-lite"/>
    </source>
</evidence>
<accession>A0ABX1BW00</accession>
<feature type="compositionally biased region" description="Low complexity" evidence="1">
    <location>
        <begin position="29"/>
        <end position="42"/>
    </location>
</feature>
<gene>
    <name evidence="2" type="ORF">HCK00_15170</name>
</gene>
<proteinExistence type="predicted"/>
<organism evidence="2 3">
    <name type="scientific">Streptomyces zingiberis</name>
    <dbReference type="NCBI Taxonomy" id="2053010"/>
    <lineage>
        <taxon>Bacteria</taxon>
        <taxon>Bacillati</taxon>
        <taxon>Actinomycetota</taxon>
        <taxon>Actinomycetes</taxon>
        <taxon>Kitasatosporales</taxon>
        <taxon>Streptomycetaceae</taxon>
        <taxon>Streptomyces</taxon>
    </lineage>
</organism>
<name>A0ABX1BW00_9ACTN</name>
<evidence type="ECO:0000313" key="3">
    <source>
        <dbReference type="Proteomes" id="UP000695264"/>
    </source>
</evidence>
<keyword evidence="3" id="KW-1185">Reference proteome</keyword>
<dbReference type="RefSeq" id="WP_168102468.1">
    <property type="nucleotide sequence ID" value="NZ_JAATEN010000010.1"/>
</dbReference>